<dbReference type="STRING" id="656916.A0A2G7FGY7"/>
<accession>A0A2G7FGY7</accession>
<dbReference type="PROSITE" id="PS51322">
    <property type="entry name" value="UEV"/>
    <property type="match status" value="1"/>
</dbReference>
<keyword evidence="9" id="KW-0472">Membrane</keyword>
<proteinExistence type="inferred from homology"/>
<keyword evidence="5 7" id="KW-0653">Protein transport</keyword>
<keyword evidence="9" id="KW-0812">Transmembrane</keyword>
<dbReference type="InterPro" id="IPR016135">
    <property type="entry name" value="UBQ-conjugating_enzyme/RWD"/>
</dbReference>
<feature type="compositionally biased region" description="Low complexity" evidence="8">
    <location>
        <begin position="633"/>
        <end position="643"/>
    </location>
</feature>
<dbReference type="GO" id="GO:0004932">
    <property type="term" value="F:mating-type factor pheromone receptor activity"/>
    <property type="evidence" value="ECO:0007669"/>
    <property type="project" value="InterPro"/>
</dbReference>
<dbReference type="GO" id="GO:0072666">
    <property type="term" value="P:establishment of protein localization to vacuole"/>
    <property type="evidence" value="ECO:0007669"/>
    <property type="project" value="UniProtKB-ARBA"/>
</dbReference>
<name>A0A2G7FGY7_9EURO</name>
<dbReference type="EMBL" id="NEXV01000653">
    <property type="protein sequence ID" value="PIG79874.1"/>
    <property type="molecule type" value="Genomic_DNA"/>
</dbReference>
<dbReference type="GO" id="GO:0043162">
    <property type="term" value="P:ubiquitin-dependent protein catabolic process via the multivesicular body sorting pathway"/>
    <property type="evidence" value="ECO:0007669"/>
    <property type="project" value="UniProtKB-ARBA"/>
</dbReference>
<feature type="transmembrane region" description="Helical" evidence="9">
    <location>
        <begin position="35"/>
        <end position="62"/>
    </location>
</feature>
<dbReference type="CDD" id="cd11685">
    <property type="entry name" value="UEV_TSG101-like"/>
    <property type="match status" value="1"/>
</dbReference>
<dbReference type="GO" id="GO:0006886">
    <property type="term" value="P:intracellular protein transport"/>
    <property type="evidence" value="ECO:0007669"/>
    <property type="project" value="UniProtKB-ARBA"/>
</dbReference>
<dbReference type="GO" id="GO:0000750">
    <property type="term" value="P:pheromone-dependent signal transduction involved in conjugation with cellular fusion"/>
    <property type="evidence" value="ECO:0007669"/>
    <property type="project" value="TreeGrafter"/>
</dbReference>
<evidence type="ECO:0000256" key="2">
    <source>
        <dbReference type="ARBA" id="ARBA00009594"/>
    </source>
</evidence>
<dbReference type="CDD" id="cd14939">
    <property type="entry name" value="7tmD_STE2"/>
    <property type="match status" value="1"/>
</dbReference>
<feature type="transmembrane region" description="Helical" evidence="9">
    <location>
        <begin position="117"/>
        <end position="135"/>
    </location>
</feature>
<evidence type="ECO:0000256" key="5">
    <source>
        <dbReference type="ARBA" id="ARBA00022927"/>
    </source>
</evidence>
<protein>
    <submittedName>
        <fullName evidence="12">Endosomal sorting complex protein TSG101</fullName>
    </submittedName>
</protein>
<dbReference type="Gene3D" id="3.10.110.10">
    <property type="entry name" value="Ubiquitin Conjugating Enzyme"/>
    <property type="match status" value="1"/>
</dbReference>
<dbReference type="PANTHER" id="PTHR28009">
    <property type="entry name" value="PHEROMONE ALPHA FACTOR RECEPTOR"/>
    <property type="match status" value="1"/>
</dbReference>
<gene>
    <name evidence="12" type="ORF">AARAC_009694</name>
</gene>
<feature type="transmembrane region" description="Helical" evidence="9">
    <location>
        <begin position="74"/>
        <end position="97"/>
    </location>
</feature>
<keyword evidence="6" id="KW-0175">Coiled coil</keyword>
<dbReference type="Gene3D" id="1.10.287.920">
    <property type="entry name" value="Pheromone alpha factor receptor"/>
    <property type="match status" value="1"/>
</dbReference>
<evidence type="ECO:0000256" key="3">
    <source>
        <dbReference type="ARBA" id="ARBA00022448"/>
    </source>
</evidence>
<feature type="compositionally biased region" description="Polar residues" evidence="8">
    <location>
        <begin position="564"/>
        <end position="575"/>
    </location>
</feature>
<evidence type="ECO:0000256" key="8">
    <source>
        <dbReference type="SAM" id="MobiDB-lite"/>
    </source>
</evidence>
<dbReference type="InterPro" id="IPR000366">
    <property type="entry name" value="GPCR_STE2"/>
</dbReference>
<dbReference type="AlphaFoldDB" id="A0A2G7FGY7"/>
<dbReference type="SUPFAM" id="SSF54495">
    <property type="entry name" value="UBC-like"/>
    <property type="match status" value="1"/>
</dbReference>
<feature type="transmembrane region" description="Helical" evidence="9">
    <location>
        <begin position="156"/>
        <end position="178"/>
    </location>
</feature>
<dbReference type="Proteomes" id="UP000231358">
    <property type="component" value="Unassembled WGS sequence"/>
</dbReference>
<comment type="subcellular location">
    <subcellularLocation>
        <location evidence="1">Endosome</location>
    </subcellularLocation>
</comment>
<keyword evidence="13" id="KW-1185">Reference proteome</keyword>
<feature type="transmembrane region" description="Helical" evidence="9">
    <location>
        <begin position="239"/>
        <end position="261"/>
    </location>
</feature>
<dbReference type="Pfam" id="PF05743">
    <property type="entry name" value="UEV"/>
    <property type="match status" value="1"/>
</dbReference>
<organism evidence="12 13">
    <name type="scientific">Aspergillus arachidicola</name>
    <dbReference type="NCBI Taxonomy" id="656916"/>
    <lineage>
        <taxon>Eukaryota</taxon>
        <taxon>Fungi</taxon>
        <taxon>Dikarya</taxon>
        <taxon>Ascomycota</taxon>
        <taxon>Pezizomycotina</taxon>
        <taxon>Eurotiomycetes</taxon>
        <taxon>Eurotiomycetidae</taxon>
        <taxon>Eurotiales</taxon>
        <taxon>Aspergillaceae</taxon>
        <taxon>Aspergillus</taxon>
        <taxon>Aspergillus subgen. Circumdati</taxon>
    </lineage>
</organism>
<feature type="domain" description="UEV" evidence="11">
    <location>
        <begin position="391"/>
        <end position="536"/>
    </location>
</feature>
<dbReference type="PRINTS" id="PR00250">
    <property type="entry name" value="GPCRSTE2"/>
</dbReference>
<dbReference type="GO" id="GO:0038038">
    <property type="term" value="C:G protein-coupled receptor homodimeric complex"/>
    <property type="evidence" value="ECO:0007669"/>
    <property type="project" value="TreeGrafter"/>
</dbReference>
<comment type="similarity">
    <text evidence="2">Belongs to the ubiquitin-conjugating enzyme family. UEV subfamily.</text>
</comment>
<feature type="region of interest" description="Disordered" evidence="8">
    <location>
        <begin position="292"/>
        <end position="323"/>
    </location>
</feature>
<evidence type="ECO:0000313" key="13">
    <source>
        <dbReference type="Proteomes" id="UP000231358"/>
    </source>
</evidence>
<dbReference type="GO" id="GO:0005768">
    <property type="term" value="C:endosome"/>
    <property type="evidence" value="ECO:0007669"/>
    <property type="project" value="UniProtKB-SubCell"/>
</dbReference>
<dbReference type="Pfam" id="PF09454">
    <property type="entry name" value="Vps23_core"/>
    <property type="match status" value="1"/>
</dbReference>
<evidence type="ECO:0000259" key="10">
    <source>
        <dbReference type="PROSITE" id="PS51312"/>
    </source>
</evidence>
<evidence type="ECO:0000256" key="4">
    <source>
        <dbReference type="ARBA" id="ARBA00022753"/>
    </source>
</evidence>
<dbReference type="InterPro" id="IPR037202">
    <property type="entry name" value="ESCRT_assembly_dom"/>
</dbReference>
<dbReference type="Pfam" id="PF02116">
    <property type="entry name" value="STE2"/>
    <property type="match status" value="1"/>
</dbReference>
<feature type="compositionally biased region" description="Pro residues" evidence="8">
    <location>
        <begin position="577"/>
        <end position="592"/>
    </location>
</feature>
<dbReference type="PANTHER" id="PTHR28009:SF1">
    <property type="entry name" value="PHEROMONE ALPHA FACTOR RECEPTOR"/>
    <property type="match status" value="1"/>
</dbReference>
<dbReference type="InterPro" id="IPR027458">
    <property type="entry name" value="STE2_TM1-TM2_sf"/>
</dbReference>
<keyword evidence="4" id="KW-0967">Endosome</keyword>
<dbReference type="PROSITE" id="PS51312">
    <property type="entry name" value="SB"/>
    <property type="match status" value="1"/>
</dbReference>
<evidence type="ECO:0000259" key="11">
    <source>
        <dbReference type="PROSITE" id="PS51322"/>
    </source>
</evidence>
<dbReference type="InterPro" id="IPR017916">
    <property type="entry name" value="SB_dom"/>
</dbReference>
<dbReference type="SUPFAM" id="SSF140111">
    <property type="entry name" value="Endosomal sorting complex assembly domain"/>
    <property type="match status" value="1"/>
</dbReference>
<reference evidence="12 13" key="1">
    <citation type="submission" date="2017-05" db="EMBL/GenBank/DDBJ databases">
        <title>Genome sequence for an aflatoxigenic pathogen of Argentinian peanut, Aspergillus arachidicola.</title>
        <authorList>
            <person name="Moore G."/>
            <person name="Beltz S.B."/>
            <person name="Mack B.M."/>
        </authorList>
    </citation>
    <scope>NUCLEOTIDE SEQUENCE [LARGE SCALE GENOMIC DNA]</scope>
    <source>
        <strain evidence="12 13">CBS 117610</strain>
    </source>
</reference>
<feature type="compositionally biased region" description="Polar residues" evidence="8">
    <location>
        <begin position="308"/>
        <end position="323"/>
    </location>
</feature>
<feature type="transmembrane region" description="Helical" evidence="9">
    <location>
        <begin position="198"/>
        <end position="219"/>
    </location>
</feature>
<evidence type="ECO:0000256" key="1">
    <source>
        <dbReference type="ARBA" id="ARBA00004177"/>
    </source>
</evidence>
<evidence type="ECO:0000256" key="9">
    <source>
        <dbReference type="SAM" id="Phobius"/>
    </source>
</evidence>
<keyword evidence="9" id="KW-1133">Transmembrane helix</keyword>
<feature type="compositionally biased region" description="Pro residues" evidence="8">
    <location>
        <begin position="540"/>
        <end position="559"/>
    </location>
</feature>
<dbReference type="Gene3D" id="6.10.140.820">
    <property type="match status" value="1"/>
</dbReference>
<sequence length="969" mass="106406">MAIMDSKFDPYSQNLTFHAADGTPFQVPVMTLNDFYQYCIQICINYGAQFGASVIIFIILLLLTRPDKRASSVFFLNGGALLLNMGRLLCHMIYFTTDFVKAYQYFSSDYSRAPTSAYANSILGVVLTTLLLVCIETSLVLQVQVVCANLRRRYRTVLLCVSILVALIPVGLRLGYMVENCKTIVQTDTPLSLLWLESATNIVITISICFFCSIFIIKLGFAIHQRRRLGVRDFGPMKVIFVMGCQTLTVPALLSILQYVVSVPELNSNIMTLVTISLPLSSIWAGVSLTHSSSTENSPSRGALWNRLTDSNGTRSNQTSSTDTAVAMTYPSNKSSTVCYADQSSVRRQYDLEQGHGISVEHDVSVVSETFELLRHGDGAAEDAQLAIQRIDSAQDHYDSRQTYQDPNRTYYDVASVLAQYPSLSPRTEVYTYENGFSALLLQLTGTVPVTFRGTVYKFPISLWVPNTYPREPPIVYVTPTQDMAVRVGQHVTLEGRVYHHYLAHWAEAWERSTLVDLVSILREVFAKEPPVRYKQQHVPPRPQQPEPTPTPPPLPPLPAELGLSSSHSPLNQKVPSPAPTAQVPPPPPPKPGQLASAEQRQPIPAAQNNSSSPLPPLPPKEQDPRWPPRPHPSTSTPTGRPSQYPPEQSGSMEGPTPPHRYPQQQHSMAHPMPAYAQGHLPSQIDNRLPPGAMPQQFPRGPQPQPPFGIPHQVSPHRPTHHQTNGRYQQMPPPQTPQQASHHSFQSPASATQPMGKPKAETPDLLTSPFEVELPSFASGPAPPIPPNPEKDALLHAVSKVLAETLQTNVSQTESAARSLLSQSDSLHAAIATLQGEISSLNTLNSSLQSNTSILQQSLHRADAVIADAQSRISSSAAQSSSDPVPSGLPPIDEVLVAPTVVGKQLYDLVAEERGIQQAIYALQTAHVKGVIGVETWSRHTRGLAREAFLKRALIRKIGKGMGLEEHQI</sequence>
<feature type="region of interest" description="Disordered" evidence="8">
    <location>
        <begin position="532"/>
        <end position="764"/>
    </location>
</feature>
<comment type="caution">
    <text evidence="12">The sequence shown here is derived from an EMBL/GenBank/DDBJ whole genome shotgun (WGS) entry which is preliminary data.</text>
</comment>
<feature type="domain" description="SB" evidence="10">
    <location>
        <begin position="900"/>
        <end position="968"/>
    </location>
</feature>
<evidence type="ECO:0000313" key="12">
    <source>
        <dbReference type="EMBL" id="PIG79874.1"/>
    </source>
</evidence>
<keyword evidence="3 7" id="KW-0813">Transport</keyword>
<feature type="compositionally biased region" description="Polar residues" evidence="8">
    <location>
        <begin position="740"/>
        <end position="753"/>
    </location>
</feature>
<dbReference type="InterPro" id="IPR008883">
    <property type="entry name" value="UEV_N"/>
</dbReference>
<evidence type="ECO:0000256" key="7">
    <source>
        <dbReference type="PROSITE-ProRule" id="PRU00644"/>
    </source>
</evidence>
<evidence type="ECO:0000256" key="6">
    <source>
        <dbReference type="ARBA" id="ARBA00023054"/>
    </source>
</evidence>